<dbReference type="PANTHER" id="PTHR43199:SF1">
    <property type="entry name" value="GLUTATHIONE HYDROLASE PROENZYME"/>
    <property type="match status" value="1"/>
</dbReference>
<reference evidence="2" key="1">
    <citation type="journal article" date="2014" name="Int. J. Syst. Evol. Microbiol.">
        <title>Complete genome sequence of Corynebacterium casei LMG S-19264T (=DSM 44701T), isolated from a smear-ripened cheese.</title>
        <authorList>
            <consortium name="US DOE Joint Genome Institute (JGI-PGF)"/>
            <person name="Walter F."/>
            <person name="Albersmeier A."/>
            <person name="Kalinowski J."/>
            <person name="Ruckert C."/>
        </authorList>
    </citation>
    <scope>NUCLEOTIDE SEQUENCE</scope>
    <source>
        <strain evidence="2">CGMCC 1.15725</strain>
    </source>
</reference>
<reference evidence="2" key="2">
    <citation type="submission" date="2020-09" db="EMBL/GenBank/DDBJ databases">
        <authorList>
            <person name="Sun Q."/>
            <person name="Zhou Y."/>
        </authorList>
    </citation>
    <scope>NUCLEOTIDE SEQUENCE</scope>
    <source>
        <strain evidence="2">CGMCC 1.15725</strain>
    </source>
</reference>
<evidence type="ECO:0000256" key="1">
    <source>
        <dbReference type="ARBA" id="ARBA00009381"/>
    </source>
</evidence>
<dbReference type="PRINTS" id="PR01210">
    <property type="entry name" value="GGTRANSPTASE"/>
</dbReference>
<dbReference type="Pfam" id="PF01019">
    <property type="entry name" value="G_glu_transpept"/>
    <property type="match status" value="1"/>
</dbReference>
<evidence type="ECO:0000313" key="3">
    <source>
        <dbReference type="Proteomes" id="UP000646365"/>
    </source>
</evidence>
<protein>
    <submittedName>
        <fullName evidence="2">Gamma-glutamyltranspeptidase</fullName>
    </submittedName>
</protein>
<sequence length="476" mass="48397">MAFSKSGILSTSANIEPIAVRRQSAGRTRRHVARATVSGLVALSLTGSLTGCSWFSADAPAEIAKPISTRYLGSVVADEPEAVGLGDQMLRLNGNAADAAAAVALMLTVTLPSRAGLMGGGACLVRNTESAEVEAINFLPQAVPGSAIEVPGLVRGIAALQARYGVLDWRQVVVGVERIAQSGVPVAQQLTADAGAAGVALPPGPRHSEPDLAAVFSQLRLNGASDFYTGNVARQLVAAGVPAQPLASYAPTWHPATRVAARNDWLYFAPGSAGRVAAASFSALLDDSAAVSDPVARYRIARAASATAEASIIPGASVAADEPSASTGFIVADASGRVVTCTLSMGKLFGTRQKLAAPALYAAAPIAGDPAAQLGLVPAIAYNANVNQVLGIYAGSGGTSAPADVAAIAFGVLRKDDPAPVAVEDLRRPDDTGATQVPDRVAALACPNGLVRSPKTCTIAKDPRGWGFAQTVDLLR</sequence>
<gene>
    <name evidence="2" type="ORF">GCM10011611_42360</name>
</gene>
<dbReference type="PANTHER" id="PTHR43199">
    <property type="entry name" value="GLUTATHIONE HYDROLASE"/>
    <property type="match status" value="1"/>
</dbReference>
<name>A0A8J2YY46_9PROT</name>
<comment type="caution">
    <text evidence="2">The sequence shown here is derived from an EMBL/GenBank/DDBJ whole genome shotgun (WGS) entry which is preliminary data.</text>
</comment>
<keyword evidence="3" id="KW-1185">Reference proteome</keyword>
<dbReference type="SUPFAM" id="SSF56235">
    <property type="entry name" value="N-terminal nucleophile aminohydrolases (Ntn hydrolases)"/>
    <property type="match status" value="1"/>
</dbReference>
<dbReference type="InterPro" id="IPR029055">
    <property type="entry name" value="Ntn_hydrolases_N"/>
</dbReference>
<dbReference type="Proteomes" id="UP000646365">
    <property type="component" value="Unassembled WGS sequence"/>
</dbReference>
<dbReference type="EMBL" id="BMJQ01000011">
    <property type="protein sequence ID" value="GGF31773.1"/>
    <property type="molecule type" value="Genomic_DNA"/>
</dbReference>
<dbReference type="InterPro" id="IPR051792">
    <property type="entry name" value="GGT_bact"/>
</dbReference>
<dbReference type="AlphaFoldDB" id="A0A8J2YY46"/>
<accession>A0A8J2YY46</accession>
<comment type="similarity">
    <text evidence="1">Belongs to the gamma-glutamyltransferase family.</text>
</comment>
<evidence type="ECO:0000313" key="2">
    <source>
        <dbReference type="EMBL" id="GGF31773.1"/>
    </source>
</evidence>
<organism evidence="2 3">
    <name type="scientific">Aliidongia dinghuensis</name>
    <dbReference type="NCBI Taxonomy" id="1867774"/>
    <lineage>
        <taxon>Bacteria</taxon>
        <taxon>Pseudomonadati</taxon>
        <taxon>Pseudomonadota</taxon>
        <taxon>Alphaproteobacteria</taxon>
        <taxon>Rhodospirillales</taxon>
        <taxon>Dongiaceae</taxon>
        <taxon>Aliidongia</taxon>
    </lineage>
</organism>
<proteinExistence type="inferred from homology"/>
<dbReference type="RefSeq" id="WP_189049479.1">
    <property type="nucleotide sequence ID" value="NZ_BMJQ01000011.1"/>
</dbReference>